<keyword evidence="3 5" id="KW-0732">Signal</keyword>
<accession>A0A172YIV4</accession>
<dbReference type="AlphaFoldDB" id="A0A172YIV4"/>
<dbReference type="KEGG" id="haa:A5892_18010"/>
<gene>
    <name evidence="7" type="ORF">A5892_18010</name>
</gene>
<evidence type="ECO:0000256" key="1">
    <source>
        <dbReference type="ARBA" id="ARBA00004561"/>
    </source>
</evidence>
<evidence type="ECO:0000259" key="6">
    <source>
        <dbReference type="Pfam" id="PF00419"/>
    </source>
</evidence>
<proteinExistence type="inferred from homology"/>
<evidence type="ECO:0000256" key="2">
    <source>
        <dbReference type="ARBA" id="ARBA00006671"/>
    </source>
</evidence>
<dbReference type="STRING" id="376489.A5892_18010"/>
<dbReference type="InterPro" id="IPR000259">
    <property type="entry name" value="Adhesion_dom_fimbrial"/>
</dbReference>
<dbReference type="RefSeq" id="WP_064123967.1">
    <property type="nucleotide sequence ID" value="NZ_CP015243.1"/>
</dbReference>
<dbReference type="PANTHER" id="PTHR33420">
    <property type="entry name" value="FIMBRIAL SUBUNIT ELFA-RELATED"/>
    <property type="match status" value="1"/>
</dbReference>
<dbReference type="Proteomes" id="UP000077875">
    <property type="component" value="Chromosome"/>
</dbReference>
<feature type="chain" id="PRO_5008004757" description="Fimbrial-type adhesion domain-containing protein" evidence="5">
    <location>
        <begin position="24"/>
        <end position="197"/>
    </location>
</feature>
<dbReference type="Gene3D" id="2.60.40.1090">
    <property type="entry name" value="Fimbrial-type adhesion domain"/>
    <property type="match status" value="1"/>
</dbReference>
<feature type="signal peptide" evidence="5">
    <location>
        <begin position="1"/>
        <end position="23"/>
    </location>
</feature>
<evidence type="ECO:0000256" key="3">
    <source>
        <dbReference type="ARBA" id="ARBA00022729"/>
    </source>
</evidence>
<dbReference type="PANTHER" id="PTHR33420:SF3">
    <property type="entry name" value="FIMBRIAL SUBUNIT ELFA"/>
    <property type="match status" value="1"/>
</dbReference>
<sequence>MNKTFAMGLMTAALLSSTGLALAATNDVGGGRVDFYGEVTDVSCTISVNGQGSDASVYLAPVSIAEVSTAGAFYKATPFTVRVSDCAAAGDSIDDGSLSVSWVGGNLLQGASGDAAGYLANSLGADGANIQLALSTATSLDSTTRIIPGGEQAQSSADTTDGSSALFTYYVGYVTQTPDAVTAGGVQSYATYQVEYN</sequence>
<protein>
    <recommendedName>
        <fullName evidence="6">Fimbrial-type adhesion domain-containing protein</fullName>
    </recommendedName>
</protein>
<comment type="subcellular location">
    <subcellularLocation>
        <location evidence="1">Fimbrium</location>
    </subcellularLocation>
</comment>
<organism evidence="7 8">
    <name type="scientific">Halotalea alkalilenta</name>
    <dbReference type="NCBI Taxonomy" id="376489"/>
    <lineage>
        <taxon>Bacteria</taxon>
        <taxon>Pseudomonadati</taxon>
        <taxon>Pseudomonadota</taxon>
        <taxon>Gammaproteobacteria</taxon>
        <taxon>Oceanospirillales</taxon>
        <taxon>Halomonadaceae</taxon>
        <taxon>Halotalea</taxon>
    </lineage>
</organism>
<evidence type="ECO:0000313" key="7">
    <source>
        <dbReference type="EMBL" id="ANF59124.1"/>
    </source>
</evidence>
<dbReference type="InterPro" id="IPR008966">
    <property type="entry name" value="Adhesion_dom_sf"/>
</dbReference>
<dbReference type="InterPro" id="IPR050263">
    <property type="entry name" value="Bact_Fimbrial_Adh_Pro"/>
</dbReference>
<dbReference type="SUPFAM" id="SSF49401">
    <property type="entry name" value="Bacterial adhesins"/>
    <property type="match status" value="1"/>
</dbReference>
<name>A0A172YIV4_9GAMM</name>
<keyword evidence="4" id="KW-0281">Fimbrium</keyword>
<reference evidence="7 8" key="1">
    <citation type="submission" date="2016-04" db="EMBL/GenBank/DDBJ databases">
        <title>Complete Genome Sequence of Halotalea alkalilenta IHB B 13600.</title>
        <authorList>
            <person name="Swarnkar M.K."/>
            <person name="Sharma A."/>
            <person name="Kaushal K."/>
            <person name="Soni R."/>
            <person name="Rana S."/>
            <person name="Singh A.K."/>
            <person name="Gulati A."/>
        </authorList>
    </citation>
    <scope>NUCLEOTIDE SEQUENCE [LARGE SCALE GENOMIC DNA]</scope>
    <source>
        <strain evidence="7 8">IHB B 13600</strain>
    </source>
</reference>
<dbReference type="GO" id="GO:0009289">
    <property type="term" value="C:pilus"/>
    <property type="evidence" value="ECO:0007669"/>
    <property type="project" value="UniProtKB-SubCell"/>
</dbReference>
<dbReference type="GO" id="GO:0043709">
    <property type="term" value="P:cell adhesion involved in single-species biofilm formation"/>
    <property type="evidence" value="ECO:0007669"/>
    <property type="project" value="TreeGrafter"/>
</dbReference>
<evidence type="ECO:0000313" key="8">
    <source>
        <dbReference type="Proteomes" id="UP000077875"/>
    </source>
</evidence>
<dbReference type="InterPro" id="IPR036937">
    <property type="entry name" value="Adhesion_dom_fimbrial_sf"/>
</dbReference>
<dbReference type="Pfam" id="PF00419">
    <property type="entry name" value="Fimbrial"/>
    <property type="match status" value="1"/>
</dbReference>
<feature type="domain" description="Fimbrial-type adhesion" evidence="6">
    <location>
        <begin position="34"/>
        <end position="196"/>
    </location>
</feature>
<evidence type="ECO:0000256" key="5">
    <source>
        <dbReference type="SAM" id="SignalP"/>
    </source>
</evidence>
<keyword evidence="8" id="KW-1185">Reference proteome</keyword>
<comment type="similarity">
    <text evidence="2">Belongs to the fimbrial protein family.</text>
</comment>
<evidence type="ECO:0000256" key="4">
    <source>
        <dbReference type="ARBA" id="ARBA00023263"/>
    </source>
</evidence>
<dbReference type="EMBL" id="CP015243">
    <property type="protein sequence ID" value="ANF59124.1"/>
    <property type="molecule type" value="Genomic_DNA"/>
</dbReference>